<accession>A0ABV9KXC1</accession>
<dbReference type="Gene3D" id="2.40.160.20">
    <property type="match status" value="1"/>
</dbReference>
<keyword evidence="5" id="KW-1185">Reference proteome</keyword>
<name>A0ABV9KXC1_9BACT</name>
<dbReference type="SUPFAM" id="SSF56925">
    <property type="entry name" value="OMPA-like"/>
    <property type="match status" value="1"/>
</dbReference>
<gene>
    <name evidence="4" type="ORF">ACFO6W_11470</name>
</gene>
<protein>
    <submittedName>
        <fullName evidence="4">Outer membrane beta-barrel protein</fullName>
    </submittedName>
</protein>
<sequence>MKKILFLCVCAFVALAASAQEVGDKEIGGHISSLSGDLKKFGIGAKFQYQVTEPIRLEVAGTYYFGKKEELVKSAYTLEVNGHYLFPVSEKVTLYPLAGIGVIGGGKPDLKAIVEGKAKGLNISGDYLDEWMDKYMDILEEDMEDMGMEDFWDEYGAKEKWLDGTKIGINLGGGIDYKLNETVTIGAQLKKMFFGDGYSPIAISAGITCKF</sequence>
<dbReference type="EMBL" id="JBHSGN010000072">
    <property type="protein sequence ID" value="MFC4674316.1"/>
    <property type="molecule type" value="Genomic_DNA"/>
</dbReference>
<dbReference type="InterPro" id="IPR011250">
    <property type="entry name" value="OMP/PagP_B-barrel"/>
</dbReference>
<evidence type="ECO:0000259" key="3">
    <source>
        <dbReference type="Pfam" id="PF13505"/>
    </source>
</evidence>
<dbReference type="Pfam" id="PF13505">
    <property type="entry name" value="OMP_b-brl"/>
    <property type="match status" value="1"/>
</dbReference>
<feature type="chain" id="PRO_5046792069" evidence="2">
    <location>
        <begin position="20"/>
        <end position="211"/>
    </location>
</feature>
<organism evidence="4 5">
    <name type="scientific">Dysgonomonas termitidis</name>
    <dbReference type="NCBI Taxonomy" id="1516126"/>
    <lineage>
        <taxon>Bacteria</taxon>
        <taxon>Pseudomonadati</taxon>
        <taxon>Bacteroidota</taxon>
        <taxon>Bacteroidia</taxon>
        <taxon>Bacteroidales</taxon>
        <taxon>Dysgonomonadaceae</taxon>
        <taxon>Dysgonomonas</taxon>
    </lineage>
</organism>
<feature type="domain" description="Outer membrane protein beta-barrel" evidence="3">
    <location>
        <begin position="5"/>
        <end position="211"/>
    </location>
</feature>
<evidence type="ECO:0000256" key="1">
    <source>
        <dbReference type="ARBA" id="ARBA00022729"/>
    </source>
</evidence>
<dbReference type="Proteomes" id="UP001596023">
    <property type="component" value="Unassembled WGS sequence"/>
</dbReference>
<dbReference type="InterPro" id="IPR027385">
    <property type="entry name" value="Beta-barrel_OMP"/>
</dbReference>
<evidence type="ECO:0000256" key="2">
    <source>
        <dbReference type="SAM" id="SignalP"/>
    </source>
</evidence>
<reference evidence="5" key="1">
    <citation type="journal article" date="2019" name="Int. J. Syst. Evol. Microbiol.">
        <title>The Global Catalogue of Microorganisms (GCM) 10K type strain sequencing project: providing services to taxonomists for standard genome sequencing and annotation.</title>
        <authorList>
            <consortium name="The Broad Institute Genomics Platform"/>
            <consortium name="The Broad Institute Genome Sequencing Center for Infectious Disease"/>
            <person name="Wu L."/>
            <person name="Ma J."/>
        </authorList>
    </citation>
    <scope>NUCLEOTIDE SEQUENCE [LARGE SCALE GENOMIC DNA]</scope>
    <source>
        <strain evidence="5">CCUG 66188</strain>
    </source>
</reference>
<proteinExistence type="predicted"/>
<evidence type="ECO:0000313" key="4">
    <source>
        <dbReference type="EMBL" id="MFC4674316.1"/>
    </source>
</evidence>
<feature type="signal peptide" evidence="2">
    <location>
        <begin position="1"/>
        <end position="19"/>
    </location>
</feature>
<keyword evidence="1 2" id="KW-0732">Signal</keyword>
<dbReference type="RefSeq" id="WP_379996503.1">
    <property type="nucleotide sequence ID" value="NZ_JBHSGN010000072.1"/>
</dbReference>
<comment type="caution">
    <text evidence="4">The sequence shown here is derived from an EMBL/GenBank/DDBJ whole genome shotgun (WGS) entry which is preliminary data.</text>
</comment>
<evidence type="ECO:0000313" key="5">
    <source>
        <dbReference type="Proteomes" id="UP001596023"/>
    </source>
</evidence>